<dbReference type="Proteomes" id="UP000198945">
    <property type="component" value="Unassembled WGS sequence"/>
</dbReference>
<accession>A0A1G6HRS0</accession>
<evidence type="ECO:0000256" key="4">
    <source>
        <dbReference type="ARBA" id="ARBA00035178"/>
    </source>
</evidence>
<evidence type="ECO:0000313" key="14">
    <source>
        <dbReference type="Proteomes" id="UP000198612"/>
    </source>
</evidence>
<dbReference type="InterPro" id="IPR002677">
    <property type="entry name" value="Ribosomal_bL32"/>
</dbReference>
<dbReference type="InterPro" id="IPR011332">
    <property type="entry name" value="Ribosomal_zn-bd"/>
</dbReference>
<reference evidence="7 17" key="3">
    <citation type="submission" date="2018-04" db="EMBL/GenBank/DDBJ databases">
        <title>Subsurface microbial communities from deep shales in Ohio and West Virginia, USA.</title>
        <authorList>
            <person name="Wrighton K."/>
        </authorList>
    </citation>
    <scope>NUCLEOTIDE SEQUENCE [LARGE SCALE GENOMIC DNA]</scope>
    <source>
        <strain evidence="13 18">DSMZ 11287</strain>
        <strain evidence="7 17">MSL28</strain>
    </source>
</reference>
<evidence type="ECO:0000313" key="8">
    <source>
        <dbReference type="EMBL" id="SDB96565.1"/>
    </source>
</evidence>
<evidence type="ECO:0000256" key="1">
    <source>
        <dbReference type="ARBA" id="ARBA00008560"/>
    </source>
</evidence>
<dbReference type="EMBL" id="QICM01000002">
    <property type="protein sequence ID" value="PXV69922.1"/>
    <property type="molecule type" value="Genomic_DNA"/>
</dbReference>
<comment type="similarity">
    <text evidence="1 5">Belongs to the bacterial ribosomal protein bL32 family.</text>
</comment>
<evidence type="ECO:0000256" key="3">
    <source>
        <dbReference type="ARBA" id="ARBA00023274"/>
    </source>
</evidence>
<dbReference type="InterPro" id="IPR044957">
    <property type="entry name" value="Ribosomal_bL32_bact"/>
</dbReference>
<keyword evidence="2 5" id="KW-0689">Ribosomal protein</keyword>
<dbReference type="GeneID" id="57011513"/>
<evidence type="ECO:0000313" key="18">
    <source>
        <dbReference type="Proteomes" id="UP000295472"/>
    </source>
</evidence>
<dbReference type="EMBL" id="SOEF01000001">
    <property type="protein sequence ID" value="TDX48130.1"/>
    <property type="molecule type" value="Genomic_DNA"/>
</dbReference>
<dbReference type="Proteomes" id="UP000324896">
    <property type="component" value="Unassembled WGS sequence"/>
</dbReference>
<evidence type="ECO:0000313" key="13">
    <source>
        <dbReference type="EMBL" id="TDX48130.1"/>
    </source>
</evidence>
<keyword evidence="3 5" id="KW-0687">Ribonucleoprotein</keyword>
<evidence type="ECO:0000313" key="20">
    <source>
        <dbReference type="Proteomes" id="UP000324896"/>
    </source>
</evidence>
<evidence type="ECO:0000256" key="6">
    <source>
        <dbReference type="SAM" id="MobiDB-lite"/>
    </source>
</evidence>
<reference evidence="10 15" key="2">
    <citation type="submission" date="2016-10" db="EMBL/GenBank/DDBJ databases">
        <authorList>
            <person name="de Groot N.N."/>
        </authorList>
    </citation>
    <scope>NUCLEOTIDE SEQUENCE [LARGE SCALE GENOMIC DNA]</scope>
    <source>
        <strain evidence="10 15">WG7</strain>
    </source>
</reference>
<dbReference type="EMBL" id="FOHG01000003">
    <property type="protein sequence ID" value="SES68734.1"/>
    <property type="molecule type" value="Genomic_DNA"/>
</dbReference>
<dbReference type="NCBIfam" id="TIGR01031">
    <property type="entry name" value="rpmF_bact"/>
    <property type="match status" value="1"/>
</dbReference>
<evidence type="ECO:0000313" key="7">
    <source>
        <dbReference type="EMBL" id="PXV69922.1"/>
    </source>
</evidence>
<reference evidence="12 19" key="4">
    <citation type="submission" date="2019-03" db="EMBL/GenBank/DDBJ databases">
        <title>Deep subsurface shale carbon reservoir microbial communities from Ohio and West Virginia, USA.</title>
        <authorList>
            <person name="Wrighton K."/>
        </authorList>
    </citation>
    <scope>NUCLEOTIDE SEQUENCE [LARGE SCALE GENOMIC DNA]</scope>
    <source>
        <strain evidence="12 19">UTICA-S4D12</strain>
    </source>
</reference>
<sequence length="57" mass="6508">MAVPKKRTSKTRKRKRRTHKKLSAPSLVECSNCHEKILPHHVCPECGHYDGKKVTGN</sequence>
<dbReference type="PANTHER" id="PTHR35534:SF1">
    <property type="entry name" value="LARGE RIBOSOMAL SUBUNIT PROTEIN BL32"/>
    <property type="match status" value="1"/>
</dbReference>
<dbReference type="EMBL" id="SOAA01000005">
    <property type="protein sequence ID" value="TDS33036.1"/>
    <property type="molecule type" value="Genomic_DNA"/>
</dbReference>
<evidence type="ECO:0000313" key="19">
    <source>
        <dbReference type="Proteomes" id="UP000295758"/>
    </source>
</evidence>
<evidence type="ECO:0000313" key="15">
    <source>
        <dbReference type="Proteomes" id="UP000198945"/>
    </source>
</evidence>
<feature type="compositionally biased region" description="Basic residues" evidence="6">
    <location>
        <begin position="1"/>
        <end position="22"/>
    </location>
</feature>
<keyword evidence="16" id="KW-1185">Reference proteome</keyword>
<dbReference type="OrthoDB" id="9812874at2"/>
<evidence type="ECO:0000313" key="12">
    <source>
        <dbReference type="EMBL" id="TDS33036.1"/>
    </source>
</evidence>
<dbReference type="Proteomes" id="UP000295758">
    <property type="component" value="Unassembled WGS sequence"/>
</dbReference>
<dbReference type="PANTHER" id="PTHR35534">
    <property type="entry name" value="50S RIBOSOMAL PROTEIN L32"/>
    <property type="match status" value="1"/>
</dbReference>
<proteinExistence type="inferred from homology"/>
<dbReference type="Proteomes" id="UP000247389">
    <property type="component" value="Unassembled WGS sequence"/>
</dbReference>
<dbReference type="EMBL" id="FMYT01000001">
    <property type="protein sequence ID" value="SDB96565.1"/>
    <property type="molecule type" value="Genomic_DNA"/>
</dbReference>
<evidence type="ECO:0000313" key="16">
    <source>
        <dbReference type="Proteomes" id="UP000199519"/>
    </source>
</evidence>
<dbReference type="AlphaFoldDB" id="A0A1G6HRS0"/>
<feature type="region of interest" description="Disordered" evidence="6">
    <location>
        <begin position="1"/>
        <end position="24"/>
    </location>
</feature>
<dbReference type="Proteomes" id="UP000295472">
    <property type="component" value="Unassembled WGS sequence"/>
</dbReference>
<evidence type="ECO:0000313" key="17">
    <source>
        <dbReference type="Proteomes" id="UP000247389"/>
    </source>
</evidence>
<dbReference type="Proteomes" id="UP000199519">
    <property type="component" value="Unassembled WGS sequence"/>
</dbReference>
<dbReference type="EMBL" id="FNEH01000001">
    <property type="protein sequence ID" value="SDI07566.1"/>
    <property type="molecule type" value="Genomic_DNA"/>
</dbReference>
<dbReference type="Proteomes" id="UP000198612">
    <property type="component" value="Unassembled WGS sequence"/>
</dbReference>
<evidence type="ECO:0000313" key="10">
    <source>
        <dbReference type="EMBL" id="SDI07566.1"/>
    </source>
</evidence>
<organism evidence="8 20">
    <name type="scientific">Halanaerobium congolense</name>
    <dbReference type="NCBI Taxonomy" id="54121"/>
    <lineage>
        <taxon>Bacteria</taxon>
        <taxon>Bacillati</taxon>
        <taxon>Bacillota</taxon>
        <taxon>Clostridia</taxon>
        <taxon>Halanaerobiales</taxon>
        <taxon>Halanaerobiaceae</taxon>
        <taxon>Halanaerobium</taxon>
    </lineage>
</organism>
<dbReference type="Pfam" id="PF01783">
    <property type="entry name" value="Ribosomal_L32p"/>
    <property type="match status" value="1"/>
</dbReference>
<dbReference type="GO" id="GO:0003735">
    <property type="term" value="F:structural constituent of ribosome"/>
    <property type="evidence" value="ECO:0007669"/>
    <property type="project" value="InterPro"/>
</dbReference>
<dbReference type="RefSeq" id="WP_073156074.1">
    <property type="nucleotide sequence ID" value="NZ_FMYT01000001.1"/>
</dbReference>
<dbReference type="EMBL" id="FNBJ01000003">
    <property type="protein sequence ID" value="SDE89320.1"/>
    <property type="molecule type" value="Genomic_DNA"/>
</dbReference>
<evidence type="ECO:0000313" key="9">
    <source>
        <dbReference type="EMBL" id="SDE89320.1"/>
    </source>
</evidence>
<dbReference type="SUPFAM" id="SSF57829">
    <property type="entry name" value="Zn-binding ribosomal proteins"/>
    <property type="match status" value="1"/>
</dbReference>
<evidence type="ECO:0000256" key="2">
    <source>
        <dbReference type="ARBA" id="ARBA00022980"/>
    </source>
</evidence>
<dbReference type="GO" id="GO:0006412">
    <property type="term" value="P:translation"/>
    <property type="evidence" value="ECO:0007669"/>
    <property type="project" value="UniProtKB-UniRule"/>
</dbReference>
<evidence type="ECO:0000313" key="11">
    <source>
        <dbReference type="EMBL" id="SES68734.1"/>
    </source>
</evidence>
<evidence type="ECO:0000256" key="5">
    <source>
        <dbReference type="HAMAP-Rule" id="MF_00340"/>
    </source>
</evidence>
<name>A0A1G6HRS0_9FIRM</name>
<reference evidence="14 16" key="1">
    <citation type="submission" date="2016-10" db="EMBL/GenBank/DDBJ databases">
        <authorList>
            <person name="Varghese N."/>
            <person name="Submissions S."/>
        </authorList>
    </citation>
    <scope>NUCLEOTIDE SEQUENCE [LARGE SCALE GENOMIC DNA]</scope>
    <source>
        <strain evidence="8 20">WG10</strain>
        <strain evidence="9 16">WG2</strain>
        <strain evidence="11 14">WG5</strain>
    </source>
</reference>
<protein>
    <recommendedName>
        <fullName evidence="4 5">Large ribosomal subunit protein bL32</fullName>
    </recommendedName>
</protein>
<dbReference type="HAMAP" id="MF_00340">
    <property type="entry name" value="Ribosomal_bL32"/>
    <property type="match status" value="1"/>
</dbReference>
<gene>
    <name evidence="5" type="primary">rpmF</name>
    <name evidence="12" type="ORF">BY453_10543</name>
    <name evidence="13" type="ORF">C7954_10198</name>
    <name evidence="7" type="ORF">C8C78_10250</name>
    <name evidence="8" type="ORF">SAMN04488597_10190</name>
    <name evidence="9" type="ORF">SAMN04488598_10383</name>
    <name evidence="11" type="ORF">SAMN04515652_10382</name>
    <name evidence="10" type="ORF">SAMN04515654_101184</name>
</gene>
<dbReference type="STRING" id="54121.SAMN04515653_104127"/>
<dbReference type="GO" id="GO:0015934">
    <property type="term" value="C:large ribosomal subunit"/>
    <property type="evidence" value="ECO:0007669"/>
    <property type="project" value="InterPro"/>
</dbReference>